<evidence type="ECO:0000256" key="5">
    <source>
        <dbReference type="SAM" id="MobiDB-lite"/>
    </source>
</evidence>
<keyword evidence="3 4" id="KW-0964">Secreted</keyword>
<evidence type="ECO:0000256" key="3">
    <source>
        <dbReference type="ARBA" id="ARBA00022525"/>
    </source>
</evidence>
<feature type="compositionally biased region" description="Basic and acidic residues" evidence="5">
    <location>
        <begin position="125"/>
        <end position="134"/>
    </location>
</feature>
<comment type="similarity">
    <text evidence="2 4">Belongs to the RxLR effector family.</text>
</comment>
<accession>A0AAU9LS77</accession>
<dbReference type="Pfam" id="PF16810">
    <property type="entry name" value="RXLR"/>
    <property type="match status" value="1"/>
</dbReference>
<dbReference type="EMBL" id="CAKKTJ010000336">
    <property type="protein sequence ID" value="CAH0482741.1"/>
    <property type="molecule type" value="Genomic_DNA"/>
</dbReference>
<comment type="domain">
    <text evidence="4">The RxLR-dEER motif acts to carry the protein into the host cell cytoplasm through binding to cell surface phosphatidylinositol-3-phosphate.</text>
</comment>
<dbReference type="AlphaFoldDB" id="A0AAU9LS77"/>
<comment type="subcellular location">
    <subcellularLocation>
        <location evidence="1 4">Secreted</location>
    </subcellularLocation>
</comment>
<protein>
    <recommendedName>
        <fullName evidence="4">RxLR effector protein</fullName>
    </recommendedName>
</protein>
<feature type="region of interest" description="Disordered" evidence="5">
    <location>
        <begin position="113"/>
        <end position="134"/>
    </location>
</feature>
<name>A0AAU9LS77_9STRA</name>
<evidence type="ECO:0000313" key="7">
    <source>
        <dbReference type="Proteomes" id="UP001160483"/>
    </source>
</evidence>
<feature type="region of interest" description="Disordered" evidence="5">
    <location>
        <begin position="55"/>
        <end position="75"/>
    </location>
</feature>
<evidence type="ECO:0000256" key="4">
    <source>
        <dbReference type="RuleBase" id="RU367124"/>
    </source>
</evidence>
<sequence>MRVYQAFLVVITFAPSNKAISTASDAKVLRIDTADTVQSSIPDLKVVGQRFFRRENSMHEDDDNEEKMSGSPSKDEAIREFFDRAESWNTFVHTAVKLHEIEERLKRIREIERLREANNAGTSKTKGDDAEKKSRKEFLWVVASR</sequence>
<reference evidence="6" key="1">
    <citation type="submission" date="2021-11" db="EMBL/GenBank/DDBJ databases">
        <authorList>
            <person name="Islam A."/>
            <person name="Islam S."/>
            <person name="Flora M.S."/>
            <person name="Rahman M."/>
            <person name="Ziaur R.M."/>
            <person name="Epstein J.H."/>
            <person name="Hassan M."/>
            <person name="Klassen M."/>
            <person name="Woodard K."/>
            <person name="Webb A."/>
            <person name="Webby R.J."/>
            <person name="El Zowalaty M.E."/>
        </authorList>
    </citation>
    <scope>NUCLEOTIDE SEQUENCE</scope>
    <source>
        <strain evidence="6">Pbs3</strain>
    </source>
</reference>
<comment type="caution">
    <text evidence="6">The sequence shown here is derived from an EMBL/GenBank/DDBJ whole genome shotgun (WGS) entry which is preliminary data.</text>
</comment>
<organism evidence="6 7">
    <name type="scientific">Peronospora belbahrii</name>
    <dbReference type="NCBI Taxonomy" id="622444"/>
    <lineage>
        <taxon>Eukaryota</taxon>
        <taxon>Sar</taxon>
        <taxon>Stramenopiles</taxon>
        <taxon>Oomycota</taxon>
        <taxon>Peronosporomycetes</taxon>
        <taxon>Peronosporales</taxon>
        <taxon>Peronosporaceae</taxon>
        <taxon>Peronospora</taxon>
    </lineage>
</organism>
<evidence type="ECO:0000256" key="2">
    <source>
        <dbReference type="ARBA" id="ARBA00010400"/>
    </source>
</evidence>
<proteinExistence type="inferred from homology"/>
<comment type="function">
    <text evidence="4">Effector that suppresses plant defense responses during pathogen infection.</text>
</comment>
<dbReference type="InterPro" id="IPR031825">
    <property type="entry name" value="RXLR"/>
</dbReference>
<evidence type="ECO:0000256" key="1">
    <source>
        <dbReference type="ARBA" id="ARBA00004613"/>
    </source>
</evidence>
<evidence type="ECO:0000313" key="6">
    <source>
        <dbReference type="EMBL" id="CAH0482741.1"/>
    </source>
</evidence>
<dbReference type="Proteomes" id="UP001160483">
    <property type="component" value="Unassembled WGS sequence"/>
</dbReference>
<gene>
    <name evidence="6" type="ORF">PBS003_LOCUS9321</name>
</gene>